<evidence type="ECO:0000256" key="3">
    <source>
        <dbReference type="ARBA" id="ARBA00022723"/>
    </source>
</evidence>
<gene>
    <name evidence="7" type="ORF">SAMN05216325_101195</name>
</gene>
<dbReference type="GO" id="GO:0016702">
    <property type="term" value="F:oxidoreductase activity, acting on single donors with incorporation of molecular oxygen, incorporation of two atoms of oxygen"/>
    <property type="evidence" value="ECO:0007669"/>
    <property type="project" value="UniProtKB-ARBA"/>
</dbReference>
<evidence type="ECO:0000259" key="6">
    <source>
        <dbReference type="Pfam" id="PF02900"/>
    </source>
</evidence>
<dbReference type="PIRSF" id="PIRSF006157">
    <property type="entry name" value="Doxgns_DODA"/>
    <property type="match status" value="1"/>
</dbReference>
<dbReference type="Gene3D" id="3.40.830.10">
    <property type="entry name" value="LigB-like"/>
    <property type="match status" value="1"/>
</dbReference>
<evidence type="ECO:0000256" key="1">
    <source>
        <dbReference type="ARBA" id="ARBA00001947"/>
    </source>
</evidence>
<feature type="domain" description="Extradiol ring-cleavage dioxygenase class III enzyme subunit B" evidence="6">
    <location>
        <begin position="32"/>
        <end position="244"/>
    </location>
</feature>
<proteinExistence type="inferred from homology"/>
<dbReference type="PANTHER" id="PTHR30096">
    <property type="entry name" value="4,5-DOPA DIOXYGENASE EXTRADIOL-LIKE PROTEIN"/>
    <property type="match status" value="1"/>
</dbReference>
<name>A0A1H8AKR0_9PROT</name>
<dbReference type="SUPFAM" id="SSF53213">
    <property type="entry name" value="LigB-like"/>
    <property type="match status" value="1"/>
</dbReference>
<dbReference type="EMBL" id="FOCP01000001">
    <property type="protein sequence ID" value="SEM71103.1"/>
    <property type="molecule type" value="Genomic_DNA"/>
</dbReference>
<dbReference type="Proteomes" id="UP000199459">
    <property type="component" value="Unassembled WGS sequence"/>
</dbReference>
<accession>A0A1H8AKR0</accession>
<keyword evidence="7" id="KW-0223">Dioxygenase</keyword>
<reference evidence="7 8" key="1">
    <citation type="submission" date="2016-10" db="EMBL/GenBank/DDBJ databases">
        <authorList>
            <person name="de Groot N.N."/>
        </authorList>
    </citation>
    <scope>NUCLEOTIDE SEQUENCE [LARGE SCALE GENOMIC DNA]</scope>
    <source>
        <strain evidence="7 8">Nm22</strain>
    </source>
</reference>
<evidence type="ECO:0000313" key="7">
    <source>
        <dbReference type="EMBL" id="SEM71103.1"/>
    </source>
</evidence>
<keyword evidence="3" id="KW-0479">Metal-binding</keyword>
<evidence type="ECO:0000313" key="8">
    <source>
        <dbReference type="Proteomes" id="UP000199459"/>
    </source>
</evidence>
<keyword evidence="4" id="KW-0862">Zinc</keyword>
<dbReference type="PANTHER" id="PTHR30096:SF0">
    <property type="entry name" value="4,5-DOPA DIOXYGENASE EXTRADIOL-LIKE PROTEIN"/>
    <property type="match status" value="1"/>
</dbReference>
<dbReference type="InterPro" id="IPR004183">
    <property type="entry name" value="Xdiol_dOase_suB"/>
</dbReference>
<keyword evidence="5" id="KW-0560">Oxidoreductase</keyword>
<organism evidence="7 8">
    <name type="scientific">Nitrosomonas marina</name>
    <dbReference type="NCBI Taxonomy" id="917"/>
    <lineage>
        <taxon>Bacteria</taxon>
        <taxon>Pseudomonadati</taxon>
        <taxon>Pseudomonadota</taxon>
        <taxon>Betaproteobacteria</taxon>
        <taxon>Nitrosomonadales</taxon>
        <taxon>Nitrosomonadaceae</taxon>
        <taxon>Nitrosomonas</taxon>
    </lineage>
</organism>
<dbReference type="InterPro" id="IPR014436">
    <property type="entry name" value="Extradiol_dOase_DODA"/>
</dbReference>
<comment type="cofactor">
    <cofactor evidence="1">
        <name>Zn(2+)</name>
        <dbReference type="ChEBI" id="CHEBI:29105"/>
    </cofactor>
</comment>
<protein>
    <submittedName>
        <fullName evidence="7">Aromatic ring-opening dioxygenase, catalytic subunit, LigB family</fullName>
    </submittedName>
</protein>
<dbReference type="RefSeq" id="WP_218143892.1">
    <property type="nucleotide sequence ID" value="NZ_FOCP01000001.1"/>
</dbReference>
<sequence length="265" mass="30155">MMTLPKSLYISHGGGPLPLLGDLRHDEMVAYLQRIAETMPRPEAIVVFSAHWEEQVPTITAARNPPLIYDYYGFPPGSYQIQYPCPGEPALAGEIFRLFANEEIDARLDEIRGFDHGVFVPLKIMYPDADMPCVQVSLVNTLNPSRHIKIGSALRDLHKQNVLVMGSGFSFHNLKTFFAPDTVEPDQLNEKFENWLQTVCVDRGYSEEQRSELLVLWEEAPGARYCHPREEHLLPLHVCYGVAKTPCTERYGLTIMNKKSSMYAW</sequence>
<dbReference type="CDD" id="cd07363">
    <property type="entry name" value="45_DOPA_Dioxygenase"/>
    <property type="match status" value="1"/>
</dbReference>
<evidence type="ECO:0000256" key="5">
    <source>
        <dbReference type="ARBA" id="ARBA00023002"/>
    </source>
</evidence>
<comment type="similarity">
    <text evidence="2">Belongs to the DODA-type extradiol aromatic ring-opening dioxygenase family.</text>
</comment>
<dbReference type="Pfam" id="PF02900">
    <property type="entry name" value="LigB"/>
    <property type="match status" value="1"/>
</dbReference>
<dbReference type="GO" id="GO:0008198">
    <property type="term" value="F:ferrous iron binding"/>
    <property type="evidence" value="ECO:0007669"/>
    <property type="project" value="InterPro"/>
</dbReference>
<dbReference type="GO" id="GO:0008270">
    <property type="term" value="F:zinc ion binding"/>
    <property type="evidence" value="ECO:0007669"/>
    <property type="project" value="InterPro"/>
</dbReference>
<dbReference type="STRING" id="917.SAMN05216326_1233"/>
<evidence type="ECO:0000256" key="2">
    <source>
        <dbReference type="ARBA" id="ARBA00007581"/>
    </source>
</evidence>
<evidence type="ECO:0000256" key="4">
    <source>
        <dbReference type="ARBA" id="ARBA00022833"/>
    </source>
</evidence>
<dbReference type="AlphaFoldDB" id="A0A1H8AKR0"/>